<dbReference type="Gene3D" id="3.30.70.330">
    <property type="match status" value="2"/>
</dbReference>
<dbReference type="InterPro" id="IPR000504">
    <property type="entry name" value="RRM_dom"/>
</dbReference>
<dbReference type="InterPro" id="IPR034393">
    <property type="entry name" value="TatSF1-like"/>
</dbReference>
<evidence type="ECO:0000256" key="6">
    <source>
        <dbReference type="PROSITE-ProRule" id="PRU00176"/>
    </source>
</evidence>
<protein>
    <recommendedName>
        <fullName evidence="8">RRM domain-containing protein</fullName>
    </recommendedName>
</protein>
<evidence type="ECO:0000256" key="1">
    <source>
        <dbReference type="ARBA" id="ARBA00007747"/>
    </source>
</evidence>
<dbReference type="InterPro" id="IPR034392">
    <property type="entry name" value="TatSF1-like_RRM1"/>
</dbReference>
<dbReference type="InterPro" id="IPR012677">
    <property type="entry name" value="Nucleotide-bd_a/b_plait_sf"/>
</dbReference>
<dbReference type="EMBL" id="CAJNOM010000031">
    <property type="protein sequence ID" value="CAF0859237.1"/>
    <property type="molecule type" value="Genomic_DNA"/>
</dbReference>
<evidence type="ECO:0000256" key="3">
    <source>
        <dbReference type="ARBA" id="ARBA00022737"/>
    </source>
</evidence>
<keyword evidence="5" id="KW-0508">mRNA splicing</keyword>
<comment type="caution">
    <text evidence="9">The sequence shown here is derived from an EMBL/GenBank/DDBJ whole genome shotgun (WGS) entry which is preliminary data.</text>
</comment>
<dbReference type="GO" id="GO:0005684">
    <property type="term" value="C:U2-type spliceosomal complex"/>
    <property type="evidence" value="ECO:0007669"/>
    <property type="project" value="TreeGrafter"/>
</dbReference>
<sequence>MSEHESDSSDDEARINQVTKAKKPKKNVTYQRVARPSTYDDDDDDDDNDEDDFNRQLRLEQTKKLQNQAAKIKTKTDPDGTVYEWDPAVKGWFPKVSEEFLVEHHMNYGLESSSGIRYDVHHQTYIQERDGMSYKLDKETQQWVPLQSYTDEKNNIKYTFSKKHNTWIPDVSTYSTNDEEGKPQTYVWVKDQLNWVLLSTVDNYTDHVTGIKYRWNNQTNSWDNEGTEPIEDDTDMSTEQKTIAATTAKSLQIQNEKKKPAEGWFDLPDEKNCNVYVTGLPFDITDEEFEELMSKYGIISPDPNDTRKKKIRVYRDEQGNPKGDGRCRYLRPESVKLCIDMLDESDFRSSKLHVERAKFEVKGTFNPELKRKRKKVDKKTKQLQVDRLLNWEERPEVIRHKYERIIVMKNMFDLQQFKIDPLFIDKLRTRIQESCSQYGEVKKINIYDSNPDGAVTVGFADIDQADACCQYMNDRIWHGRIIQCHIWDGSTKYNVEASTEEEKARLNEWHKYLNDNDEEET</sequence>
<evidence type="ECO:0000313" key="10">
    <source>
        <dbReference type="Proteomes" id="UP000663832"/>
    </source>
</evidence>
<dbReference type="CDD" id="cd12281">
    <property type="entry name" value="RRM1_TatSF1_like"/>
    <property type="match status" value="1"/>
</dbReference>
<feature type="region of interest" description="Disordered" evidence="7">
    <location>
        <begin position="1"/>
        <end position="54"/>
    </location>
</feature>
<dbReference type="FunFam" id="3.30.70.330:FF:000105">
    <property type="entry name" value="HIV Tat-specific factor 1 homolog"/>
    <property type="match status" value="1"/>
</dbReference>
<dbReference type="OrthoDB" id="10258585at2759"/>
<keyword evidence="10" id="KW-1185">Reference proteome</keyword>
<name>A0A813WRC8_9BILA</name>
<comment type="similarity">
    <text evidence="1">Belongs to the HTATSF1 family.</text>
</comment>
<feature type="compositionally biased region" description="Basic and acidic residues" evidence="7">
    <location>
        <begin position="1"/>
        <end position="14"/>
    </location>
</feature>
<evidence type="ECO:0000256" key="4">
    <source>
        <dbReference type="ARBA" id="ARBA00022884"/>
    </source>
</evidence>
<evidence type="ECO:0000256" key="5">
    <source>
        <dbReference type="ARBA" id="ARBA00023187"/>
    </source>
</evidence>
<dbReference type="SUPFAM" id="SSF54928">
    <property type="entry name" value="RNA-binding domain, RBD"/>
    <property type="match status" value="2"/>
</dbReference>
<keyword evidence="3" id="KW-0677">Repeat</keyword>
<dbReference type="InterPro" id="IPR035979">
    <property type="entry name" value="RBD_domain_sf"/>
</dbReference>
<dbReference type="Pfam" id="PF00076">
    <property type="entry name" value="RRM_1"/>
    <property type="match status" value="1"/>
</dbReference>
<accession>A0A813WRC8</accession>
<feature type="compositionally biased region" description="Acidic residues" evidence="7">
    <location>
        <begin position="39"/>
        <end position="52"/>
    </location>
</feature>
<dbReference type="PANTHER" id="PTHR15608">
    <property type="entry name" value="SPLICING FACTOR U2AF-ASSOCIATED PROTEIN 2"/>
    <property type="match status" value="1"/>
</dbReference>
<keyword evidence="4 6" id="KW-0694">RNA-binding</keyword>
<evidence type="ECO:0000313" key="9">
    <source>
        <dbReference type="EMBL" id="CAF0859237.1"/>
    </source>
</evidence>
<evidence type="ECO:0000259" key="8">
    <source>
        <dbReference type="PROSITE" id="PS50102"/>
    </source>
</evidence>
<keyword evidence="2" id="KW-0507">mRNA processing</keyword>
<dbReference type="GO" id="GO:0000398">
    <property type="term" value="P:mRNA splicing, via spliceosome"/>
    <property type="evidence" value="ECO:0007669"/>
    <property type="project" value="InterPro"/>
</dbReference>
<dbReference type="SMART" id="SM00360">
    <property type="entry name" value="RRM"/>
    <property type="match status" value="2"/>
</dbReference>
<gene>
    <name evidence="9" type="ORF">QVE165_LOCUS7273</name>
</gene>
<dbReference type="GO" id="GO:0003723">
    <property type="term" value="F:RNA binding"/>
    <property type="evidence" value="ECO:0007669"/>
    <property type="project" value="UniProtKB-UniRule"/>
</dbReference>
<dbReference type="Proteomes" id="UP000663832">
    <property type="component" value="Unassembled WGS sequence"/>
</dbReference>
<dbReference type="GO" id="GO:0005686">
    <property type="term" value="C:U2 snRNP"/>
    <property type="evidence" value="ECO:0007669"/>
    <property type="project" value="TreeGrafter"/>
</dbReference>
<organism evidence="9 10">
    <name type="scientific">Adineta steineri</name>
    <dbReference type="NCBI Taxonomy" id="433720"/>
    <lineage>
        <taxon>Eukaryota</taxon>
        <taxon>Metazoa</taxon>
        <taxon>Spiralia</taxon>
        <taxon>Gnathifera</taxon>
        <taxon>Rotifera</taxon>
        <taxon>Eurotatoria</taxon>
        <taxon>Bdelloidea</taxon>
        <taxon>Adinetida</taxon>
        <taxon>Adinetidae</taxon>
        <taxon>Adineta</taxon>
    </lineage>
</organism>
<evidence type="ECO:0000256" key="7">
    <source>
        <dbReference type="SAM" id="MobiDB-lite"/>
    </source>
</evidence>
<dbReference type="PROSITE" id="PS50102">
    <property type="entry name" value="RRM"/>
    <property type="match status" value="1"/>
</dbReference>
<proteinExistence type="inferred from homology"/>
<evidence type="ECO:0000256" key="2">
    <source>
        <dbReference type="ARBA" id="ARBA00022664"/>
    </source>
</evidence>
<dbReference type="PANTHER" id="PTHR15608:SF0">
    <property type="entry name" value="HIV TAT-SPECIFIC FACTOR 1"/>
    <property type="match status" value="1"/>
</dbReference>
<feature type="domain" description="RRM" evidence="8">
    <location>
        <begin position="273"/>
        <end position="359"/>
    </location>
</feature>
<dbReference type="AlphaFoldDB" id="A0A813WRC8"/>
<reference evidence="9" key="1">
    <citation type="submission" date="2021-02" db="EMBL/GenBank/DDBJ databases">
        <authorList>
            <person name="Nowell W R."/>
        </authorList>
    </citation>
    <scope>NUCLEOTIDE SEQUENCE</scope>
</reference>